<evidence type="ECO:0000313" key="3">
    <source>
        <dbReference type="Proteomes" id="UP000253318"/>
    </source>
</evidence>
<name>A0A368SYL9_9ACTN</name>
<proteinExistence type="predicted"/>
<dbReference type="Pfam" id="PF01636">
    <property type="entry name" value="APH"/>
    <property type="match status" value="1"/>
</dbReference>
<protein>
    <submittedName>
        <fullName evidence="2">Aminoglycoside phosphotransferase</fullName>
    </submittedName>
</protein>
<accession>A0A368SYL9</accession>
<evidence type="ECO:0000259" key="1">
    <source>
        <dbReference type="Pfam" id="PF01636"/>
    </source>
</evidence>
<organism evidence="2 3">
    <name type="scientific">Marinitenerispora sediminis</name>
    <dbReference type="NCBI Taxonomy" id="1931232"/>
    <lineage>
        <taxon>Bacteria</taxon>
        <taxon>Bacillati</taxon>
        <taxon>Actinomycetota</taxon>
        <taxon>Actinomycetes</taxon>
        <taxon>Streptosporangiales</taxon>
        <taxon>Nocardiopsidaceae</taxon>
        <taxon>Marinitenerispora</taxon>
    </lineage>
</organism>
<dbReference type="InterPro" id="IPR002575">
    <property type="entry name" value="Aminoglycoside_PTrfase"/>
</dbReference>
<dbReference type="GO" id="GO:0016740">
    <property type="term" value="F:transferase activity"/>
    <property type="evidence" value="ECO:0007669"/>
    <property type="project" value="UniProtKB-KW"/>
</dbReference>
<dbReference type="Gene3D" id="3.30.200.20">
    <property type="entry name" value="Phosphorylase Kinase, domain 1"/>
    <property type="match status" value="1"/>
</dbReference>
<keyword evidence="2" id="KW-0808">Transferase</keyword>
<dbReference type="Gene3D" id="3.90.1200.10">
    <property type="match status" value="1"/>
</dbReference>
<dbReference type="InterPro" id="IPR051678">
    <property type="entry name" value="AGP_Transferase"/>
</dbReference>
<feature type="domain" description="Aminoglycoside phosphotransferase" evidence="1">
    <location>
        <begin position="3"/>
        <end position="216"/>
    </location>
</feature>
<sequence>MELTEGWDSAATLVGGRWIERRPRHPAAADRLRMETRVMPWLAPRLPLAVPRPHLLRAAPLVVRHALVPGAPTERPTAAHARQLGTFLRVLHATDAAAAVDRGLPDAPATVLDRTETVCRFRAAVLPLLPADLRDPARELLAGVAECPADTVVHGDLGPEHVLADDSGLTGVIDFSDAHVGDPAIDLAWALFGTPAEFAAALADAYAVSPGLRERALLWHRLGPWYEVLHGVENDRPADVRSGLDGVMRRLDVPERP</sequence>
<keyword evidence="3" id="KW-1185">Reference proteome</keyword>
<dbReference type="OrthoDB" id="9797603at2"/>
<dbReference type="Proteomes" id="UP000253318">
    <property type="component" value="Unassembled WGS sequence"/>
</dbReference>
<evidence type="ECO:0000313" key="2">
    <source>
        <dbReference type="EMBL" id="RCV49288.1"/>
    </source>
</evidence>
<dbReference type="InterPro" id="IPR011009">
    <property type="entry name" value="Kinase-like_dom_sf"/>
</dbReference>
<dbReference type="AlphaFoldDB" id="A0A368SYL9"/>
<dbReference type="EMBL" id="QEIN01000337">
    <property type="protein sequence ID" value="RCV49288.1"/>
    <property type="molecule type" value="Genomic_DNA"/>
</dbReference>
<dbReference type="PANTHER" id="PTHR21310:SF42">
    <property type="entry name" value="BIFUNCTIONAL AAC_APH"/>
    <property type="match status" value="1"/>
</dbReference>
<dbReference type="PANTHER" id="PTHR21310">
    <property type="entry name" value="AMINOGLYCOSIDE PHOSPHOTRANSFERASE-RELATED-RELATED"/>
    <property type="match status" value="1"/>
</dbReference>
<comment type="caution">
    <text evidence="2">The sequence shown here is derived from an EMBL/GenBank/DDBJ whole genome shotgun (WGS) entry which is preliminary data.</text>
</comment>
<dbReference type="SUPFAM" id="SSF56112">
    <property type="entry name" value="Protein kinase-like (PK-like)"/>
    <property type="match status" value="1"/>
</dbReference>
<reference evidence="2 3" key="1">
    <citation type="submission" date="2018-04" db="EMBL/GenBank/DDBJ databases">
        <title>Novel actinobacteria from marine sediment.</title>
        <authorList>
            <person name="Ng Z.Y."/>
            <person name="Tan G.Y.A."/>
        </authorList>
    </citation>
    <scope>NUCLEOTIDE SEQUENCE [LARGE SCALE GENOMIC DNA]</scope>
    <source>
        <strain evidence="2 3">TPS81</strain>
    </source>
</reference>
<gene>
    <name evidence="2" type="ORF">DEF24_25395</name>
</gene>